<comment type="caution">
    <text evidence="2">The sequence shown here is derived from an EMBL/GenBank/DDBJ whole genome shotgun (WGS) entry which is preliminary data.</text>
</comment>
<feature type="region of interest" description="Disordered" evidence="1">
    <location>
        <begin position="43"/>
        <end position="68"/>
    </location>
</feature>
<sequence length="120" mass="12878">MLPYPARLKVIAGGTTHFFEMPEDVCQWLEMWDKAPKERLSAERTGVHGRALRGSSATGGSPAALTQPSPVEIYDGRVAIRADGTMALAVSDEGDAAPATTSLNQELMAQRGSRVEDDMC</sequence>
<name>A0AAV7TGH5_PLEWA</name>
<dbReference type="EMBL" id="JANPWB010000006">
    <property type="protein sequence ID" value="KAJ1175365.1"/>
    <property type="molecule type" value="Genomic_DNA"/>
</dbReference>
<accession>A0AAV7TGH5</accession>
<proteinExistence type="predicted"/>
<feature type="region of interest" description="Disordered" evidence="1">
    <location>
        <begin position="93"/>
        <end position="120"/>
    </location>
</feature>
<dbReference type="AlphaFoldDB" id="A0AAV7TGH5"/>
<dbReference type="Proteomes" id="UP001066276">
    <property type="component" value="Chromosome 3_2"/>
</dbReference>
<evidence type="ECO:0000313" key="3">
    <source>
        <dbReference type="Proteomes" id="UP001066276"/>
    </source>
</evidence>
<evidence type="ECO:0000256" key="1">
    <source>
        <dbReference type="SAM" id="MobiDB-lite"/>
    </source>
</evidence>
<organism evidence="2 3">
    <name type="scientific">Pleurodeles waltl</name>
    <name type="common">Iberian ribbed newt</name>
    <dbReference type="NCBI Taxonomy" id="8319"/>
    <lineage>
        <taxon>Eukaryota</taxon>
        <taxon>Metazoa</taxon>
        <taxon>Chordata</taxon>
        <taxon>Craniata</taxon>
        <taxon>Vertebrata</taxon>
        <taxon>Euteleostomi</taxon>
        <taxon>Amphibia</taxon>
        <taxon>Batrachia</taxon>
        <taxon>Caudata</taxon>
        <taxon>Salamandroidea</taxon>
        <taxon>Salamandridae</taxon>
        <taxon>Pleurodelinae</taxon>
        <taxon>Pleurodeles</taxon>
    </lineage>
</organism>
<gene>
    <name evidence="2" type="ORF">NDU88_000653</name>
</gene>
<protein>
    <submittedName>
        <fullName evidence="2">Uncharacterized protein</fullName>
    </submittedName>
</protein>
<keyword evidence="3" id="KW-1185">Reference proteome</keyword>
<evidence type="ECO:0000313" key="2">
    <source>
        <dbReference type="EMBL" id="KAJ1175365.1"/>
    </source>
</evidence>
<reference evidence="2" key="1">
    <citation type="journal article" date="2022" name="bioRxiv">
        <title>Sequencing and chromosome-scale assembly of the giantPleurodeles waltlgenome.</title>
        <authorList>
            <person name="Brown T."/>
            <person name="Elewa A."/>
            <person name="Iarovenko S."/>
            <person name="Subramanian E."/>
            <person name="Araus A.J."/>
            <person name="Petzold A."/>
            <person name="Susuki M."/>
            <person name="Suzuki K.-i.T."/>
            <person name="Hayashi T."/>
            <person name="Toyoda A."/>
            <person name="Oliveira C."/>
            <person name="Osipova E."/>
            <person name="Leigh N.D."/>
            <person name="Simon A."/>
            <person name="Yun M.H."/>
        </authorList>
    </citation>
    <scope>NUCLEOTIDE SEQUENCE</scope>
    <source>
        <strain evidence="2">20211129_DDA</strain>
        <tissue evidence="2">Liver</tissue>
    </source>
</reference>
<feature type="compositionally biased region" description="Polar residues" evidence="1">
    <location>
        <begin position="55"/>
        <end position="68"/>
    </location>
</feature>